<dbReference type="EMBL" id="MUHG01000023">
    <property type="protein sequence ID" value="OXB18315.1"/>
    <property type="molecule type" value="Genomic_DNA"/>
</dbReference>
<accession>A0A1S1J929</accession>
<evidence type="ECO:0000313" key="4">
    <source>
        <dbReference type="Proteomes" id="UP000180252"/>
    </source>
</evidence>
<comment type="caution">
    <text evidence="2">The sequence shown here is derived from an EMBL/GenBank/DDBJ whole genome shotgun (WGS) entry which is preliminary data.</text>
</comment>
<keyword evidence="1" id="KW-0175">Coiled coil</keyword>
<dbReference type="EMBL" id="MIKE01000022">
    <property type="protein sequence ID" value="OHT45656.1"/>
    <property type="molecule type" value="Genomic_DNA"/>
</dbReference>
<evidence type="ECO:0000313" key="5">
    <source>
        <dbReference type="Proteomes" id="UP000198319"/>
    </source>
</evidence>
<protein>
    <submittedName>
        <fullName evidence="2">Uncharacterized protein</fullName>
    </submittedName>
</protein>
<dbReference type="STRING" id="1278819.BHE19_07435"/>
<evidence type="ECO:0000313" key="2">
    <source>
        <dbReference type="EMBL" id="OHT45656.1"/>
    </source>
</evidence>
<dbReference type="OrthoDB" id="1375159at2"/>
<reference evidence="3 5" key="3">
    <citation type="submission" date="2016-11" db="EMBL/GenBank/DDBJ databases">
        <title>Whole genomes of Flavobacteriaceae.</title>
        <authorList>
            <person name="Stine C."/>
            <person name="Li C."/>
            <person name="Tadesse D."/>
        </authorList>
    </citation>
    <scope>NUCLEOTIDE SEQUENCE [LARGE SCALE GENOMIC DNA]</scope>
    <source>
        <strain evidence="3 5">ATCC BAA-2541</strain>
    </source>
</reference>
<reference evidence="4" key="2">
    <citation type="submission" date="2016-09" db="EMBL/GenBank/DDBJ databases">
        <authorList>
            <person name="Chen S."/>
            <person name="Walker E."/>
        </authorList>
    </citation>
    <scope>NUCLEOTIDE SEQUENCE [LARGE SCALE GENOMIC DNA]</scope>
    <source>
        <strain evidence="4">MSU</strain>
    </source>
</reference>
<dbReference type="Proteomes" id="UP000198319">
    <property type="component" value="Unassembled WGS sequence"/>
</dbReference>
<name>A0A1S1J929_9FLAO</name>
<dbReference type="AlphaFoldDB" id="A0A1S1J929"/>
<proteinExistence type="predicted"/>
<keyword evidence="5" id="KW-1185">Reference proteome</keyword>
<evidence type="ECO:0000313" key="3">
    <source>
        <dbReference type="EMBL" id="OXB18315.1"/>
    </source>
</evidence>
<feature type="coiled-coil region" evidence="1">
    <location>
        <begin position="4"/>
        <end position="65"/>
    </location>
</feature>
<dbReference type="RefSeq" id="WP_070906935.1">
    <property type="nucleotide sequence ID" value="NZ_MIKE01000022.1"/>
</dbReference>
<organism evidence="2 4">
    <name type="scientific">Flavobacterium tructae</name>
    <dbReference type="NCBI Taxonomy" id="1114873"/>
    <lineage>
        <taxon>Bacteria</taxon>
        <taxon>Pseudomonadati</taxon>
        <taxon>Bacteroidota</taxon>
        <taxon>Flavobacteriia</taxon>
        <taxon>Flavobacteriales</taxon>
        <taxon>Flavobacteriaceae</taxon>
        <taxon>Flavobacterium</taxon>
    </lineage>
</organism>
<evidence type="ECO:0000256" key="1">
    <source>
        <dbReference type="SAM" id="Coils"/>
    </source>
</evidence>
<reference evidence="2" key="1">
    <citation type="submission" date="2016-09" db="EMBL/GenBank/DDBJ databases">
        <authorList>
            <person name="Capua I."/>
            <person name="De Benedictis P."/>
            <person name="Joannis T."/>
            <person name="Lombin L.H."/>
            <person name="Cattoli G."/>
        </authorList>
    </citation>
    <scope>NUCLEOTIDE SEQUENCE [LARGE SCALE GENOMIC DNA]</scope>
    <source>
        <strain evidence="2">MSU</strain>
    </source>
</reference>
<gene>
    <name evidence="3" type="ORF">B0A71_15460</name>
    <name evidence="2" type="ORF">BHE19_07435</name>
</gene>
<dbReference type="Proteomes" id="UP000180252">
    <property type="component" value="Unassembled WGS sequence"/>
</dbReference>
<sequence>MDYKEELAKQLEEIFKRHDEITINDNLSQICRELAGYTEKIKDCLSKDQDLSEDDKKRIEQLEKEYNTNIDKFKKLKGF</sequence>